<comment type="similarity">
    <text evidence="2 6">Belongs to the 4-toluene sulfonate uptake permease (TSUP) (TC 2.A.102) family.</text>
</comment>
<keyword evidence="5 6" id="KW-0472">Membrane</keyword>
<feature type="transmembrane region" description="Helical" evidence="6">
    <location>
        <begin position="208"/>
        <end position="229"/>
    </location>
</feature>
<dbReference type="AlphaFoldDB" id="A0A369Z7Z7"/>
<keyword evidence="6" id="KW-1003">Cell membrane</keyword>
<protein>
    <recommendedName>
        <fullName evidence="6">Probable membrane transporter protein</fullName>
    </recommendedName>
</protein>
<dbReference type="GO" id="GO:0005886">
    <property type="term" value="C:plasma membrane"/>
    <property type="evidence" value="ECO:0007669"/>
    <property type="project" value="UniProtKB-SubCell"/>
</dbReference>
<gene>
    <name evidence="7" type="ORF">DPV98_07985</name>
</gene>
<feature type="transmembrane region" description="Helical" evidence="6">
    <location>
        <begin position="241"/>
        <end position="263"/>
    </location>
</feature>
<evidence type="ECO:0000313" key="8">
    <source>
        <dbReference type="Proteomes" id="UP000253999"/>
    </source>
</evidence>
<dbReference type="PANTHER" id="PTHR43483">
    <property type="entry name" value="MEMBRANE TRANSPORTER PROTEIN HI_0806-RELATED"/>
    <property type="match status" value="1"/>
</dbReference>
<accession>A0A369Z7Z7</accession>
<evidence type="ECO:0000256" key="6">
    <source>
        <dbReference type="RuleBase" id="RU363041"/>
    </source>
</evidence>
<feature type="transmembrane region" description="Helical" evidence="6">
    <location>
        <begin position="42"/>
        <end position="66"/>
    </location>
</feature>
<dbReference type="Pfam" id="PF01925">
    <property type="entry name" value="TauE"/>
    <property type="match status" value="1"/>
</dbReference>
<feature type="transmembrane region" description="Helical" evidence="6">
    <location>
        <begin position="97"/>
        <end position="117"/>
    </location>
</feature>
<evidence type="ECO:0000256" key="5">
    <source>
        <dbReference type="ARBA" id="ARBA00023136"/>
    </source>
</evidence>
<dbReference type="RefSeq" id="WP_111313329.1">
    <property type="nucleotide sequence ID" value="NZ_QEQD01000008.1"/>
</dbReference>
<organism evidence="7 8">
    <name type="scientific">Haemophilus parahaemolyticus</name>
    <dbReference type="NCBI Taxonomy" id="735"/>
    <lineage>
        <taxon>Bacteria</taxon>
        <taxon>Pseudomonadati</taxon>
        <taxon>Pseudomonadota</taxon>
        <taxon>Gammaproteobacteria</taxon>
        <taxon>Pasteurellales</taxon>
        <taxon>Pasteurellaceae</taxon>
        <taxon>Haemophilus</taxon>
    </lineage>
</organism>
<evidence type="ECO:0000256" key="2">
    <source>
        <dbReference type="ARBA" id="ARBA00009142"/>
    </source>
</evidence>
<dbReference type="STRING" id="735.B0185_06945"/>
<dbReference type="InterPro" id="IPR002781">
    <property type="entry name" value="TM_pro_TauE-like"/>
</dbReference>
<sequence>MSIILILTLIGCGIITNIMSAIFGIGGGVLMVPILYTLFPEFPLQMVAATSLTIVMGSSMINLVYFYRQKVEINYKAMLIWSVGMIIGVQLGFEVSFYVPDIVIISVFVITLSALAIRTLMSKQAVENGSQNANETAKGIGLCTFGGFIAGMTGIGGGSIMAPLIGQLKSVKPHQIAPYTNYMMVIGGLGSLYGYLTKTPPFHFGWQVGYINFSVVLIVVFCAFITSFFSMKIRDKLSPALVKKLLGIILLVIATYMLIAHLMK</sequence>
<keyword evidence="3 6" id="KW-0812">Transmembrane</keyword>
<dbReference type="EMBL" id="QEQD01000008">
    <property type="protein sequence ID" value="RDF01861.1"/>
    <property type="molecule type" value="Genomic_DNA"/>
</dbReference>
<feature type="transmembrane region" description="Helical" evidence="6">
    <location>
        <begin position="7"/>
        <end position="36"/>
    </location>
</feature>
<evidence type="ECO:0000313" key="7">
    <source>
        <dbReference type="EMBL" id="RDF01861.1"/>
    </source>
</evidence>
<comment type="caution">
    <text evidence="7">The sequence shown here is derived from an EMBL/GenBank/DDBJ whole genome shotgun (WGS) entry which is preliminary data.</text>
</comment>
<evidence type="ECO:0000256" key="4">
    <source>
        <dbReference type="ARBA" id="ARBA00022989"/>
    </source>
</evidence>
<dbReference type="PANTHER" id="PTHR43483:SF3">
    <property type="entry name" value="MEMBRANE TRANSPORTER PROTEIN HI_0806-RELATED"/>
    <property type="match status" value="1"/>
</dbReference>
<evidence type="ECO:0000256" key="3">
    <source>
        <dbReference type="ARBA" id="ARBA00022692"/>
    </source>
</evidence>
<name>A0A369Z7Z7_HAEPH</name>
<keyword evidence="4 6" id="KW-1133">Transmembrane helix</keyword>
<feature type="transmembrane region" description="Helical" evidence="6">
    <location>
        <begin position="73"/>
        <end position="91"/>
    </location>
</feature>
<reference evidence="7 8" key="1">
    <citation type="submission" date="2018-05" db="EMBL/GenBank/DDBJ databases">
        <title>Draft Genome Sequences for a Diverse set of 7 Haemophilus Species.</title>
        <authorList>
            <person name="Nichols M."/>
            <person name="Topaz N."/>
            <person name="Wang X."/>
            <person name="Wang X."/>
            <person name="Boxrud D."/>
        </authorList>
    </citation>
    <scope>NUCLEOTIDE SEQUENCE [LARGE SCALE GENOMIC DNA]</scope>
    <source>
        <strain evidence="7 8">C2010039593</strain>
    </source>
</reference>
<comment type="subcellular location">
    <subcellularLocation>
        <location evidence="6">Cell membrane</location>
        <topology evidence="6">Multi-pass membrane protein</topology>
    </subcellularLocation>
    <subcellularLocation>
        <location evidence="1">Membrane</location>
        <topology evidence="1">Multi-pass membrane protein</topology>
    </subcellularLocation>
</comment>
<evidence type="ECO:0000256" key="1">
    <source>
        <dbReference type="ARBA" id="ARBA00004141"/>
    </source>
</evidence>
<dbReference type="Proteomes" id="UP000253999">
    <property type="component" value="Unassembled WGS sequence"/>
</dbReference>
<feature type="transmembrane region" description="Helical" evidence="6">
    <location>
        <begin position="179"/>
        <end position="196"/>
    </location>
</feature>
<proteinExistence type="inferred from homology"/>